<keyword evidence="6" id="KW-0347">Helicase</keyword>
<comment type="caution">
    <text evidence="6">The sequence shown here is derived from an EMBL/GenBank/DDBJ whole genome shotgun (WGS) entry which is preliminary data.</text>
</comment>
<dbReference type="SMART" id="SM00490">
    <property type="entry name" value="HELICc"/>
    <property type="match status" value="1"/>
</dbReference>
<dbReference type="RefSeq" id="WP_154318520.1">
    <property type="nucleotide sequence ID" value="NZ_CAJGAA010000002.1"/>
</dbReference>
<dbReference type="Proteomes" id="UP000441585">
    <property type="component" value="Unassembled WGS sequence"/>
</dbReference>
<keyword evidence="2" id="KW-0067">ATP-binding</keyword>
<dbReference type="CDD" id="cd17925">
    <property type="entry name" value="DEXDc_ComFA"/>
    <property type="match status" value="1"/>
</dbReference>
<accession>A0A6I2MAK3</accession>
<evidence type="ECO:0000259" key="4">
    <source>
        <dbReference type="PROSITE" id="PS51192"/>
    </source>
</evidence>
<reference evidence="6 7" key="1">
    <citation type="submission" date="2019-11" db="EMBL/GenBank/DDBJ databases">
        <title>Bacillus idriensis genome.</title>
        <authorList>
            <person name="Konopka E.N."/>
            <person name="Newman J.D."/>
        </authorList>
    </citation>
    <scope>NUCLEOTIDE SEQUENCE [LARGE SCALE GENOMIC DNA]</scope>
    <source>
        <strain evidence="6 7">DSM 19097</strain>
    </source>
</reference>
<dbReference type="InterPro" id="IPR014001">
    <property type="entry name" value="Helicase_ATP-bd"/>
</dbReference>
<dbReference type="EMBL" id="WKKF01000002">
    <property type="protein sequence ID" value="MRX54322.1"/>
    <property type="molecule type" value="Genomic_DNA"/>
</dbReference>
<dbReference type="Pfam" id="PF04851">
    <property type="entry name" value="ResIII"/>
    <property type="match status" value="1"/>
</dbReference>
<keyword evidence="6" id="KW-0378">Hydrolase</keyword>
<dbReference type="GO" id="GO:0006270">
    <property type="term" value="P:DNA replication initiation"/>
    <property type="evidence" value="ECO:0007669"/>
    <property type="project" value="TreeGrafter"/>
</dbReference>
<dbReference type="GO" id="GO:0006310">
    <property type="term" value="P:DNA recombination"/>
    <property type="evidence" value="ECO:0007669"/>
    <property type="project" value="TreeGrafter"/>
</dbReference>
<dbReference type="InterPro" id="IPR006935">
    <property type="entry name" value="Helicase/UvrB_N"/>
</dbReference>
<dbReference type="GO" id="GO:0016787">
    <property type="term" value="F:hydrolase activity"/>
    <property type="evidence" value="ECO:0007669"/>
    <property type="project" value="InterPro"/>
</dbReference>
<dbReference type="FunFam" id="3.40.50.300:FF:001736">
    <property type="entry name" value="COMF operon protein 1"/>
    <property type="match status" value="1"/>
</dbReference>
<feature type="domain" description="Helicase C-terminal" evidence="5">
    <location>
        <begin position="348"/>
        <end position="488"/>
    </location>
</feature>
<proteinExistence type="predicted"/>
<dbReference type="InterPro" id="IPR001650">
    <property type="entry name" value="Helicase_C-like"/>
</dbReference>
<evidence type="ECO:0000256" key="2">
    <source>
        <dbReference type="ARBA" id="ARBA00022840"/>
    </source>
</evidence>
<evidence type="ECO:0000256" key="3">
    <source>
        <dbReference type="ARBA" id="ARBA00023125"/>
    </source>
</evidence>
<name>A0A6I2MAK3_9BACI</name>
<dbReference type="GO" id="GO:0003677">
    <property type="term" value="F:DNA binding"/>
    <property type="evidence" value="ECO:0007669"/>
    <property type="project" value="UniProtKB-KW"/>
</dbReference>
<dbReference type="PROSITE" id="PS51192">
    <property type="entry name" value="HELICASE_ATP_BIND_1"/>
    <property type="match status" value="1"/>
</dbReference>
<organism evidence="6 7">
    <name type="scientific">Metabacillus idriensis</name>
    <dbReference type="NCBI Taxonomy" id="324768"/>
    <lineage>
        <taxon>Bacteria</taxon>
        <taxon>Bacillati</taxon>
        <taxon>Bacillota</taxon>
        <taxon>Bacilli</taxon>
        <taxon>Bacillales</taxon>
        <taxon>Bacillaceae</taxon>
        <taxon>Metabacillus</taxon>
    </lineage>
</organism>
<dbReference type="GO" id="GO:0006302">
    <property type="term" value="P:double-strand break repair"/>
    <property type="evidence" value="ECO:0007669"/>
    <property type="project" value="TreeGrafter"/>
</dbReference>
<dbReference type="SUPFAM" id="SSF52540">
    <property type="entry name" value="P-loop containing nucleoside triphosphate hydrolases"/>
    <property type="match status" value="1"/>
</dbReference>
<keyword evidence="3" id="KW-0238">DNA-binding</keyword>
<dbReference type="Pfam" id="PF00271">
    <property type="entry name" value="Helicase_C"/>
    <property type="match status" value="1"/>
</dbReference>
<keyword evidence="1" id="KW-0547">Nucleotide-binding</keyword>
<dbReference type="PANTHER" id="PTHR30580:SF1">
    <property type="entry name" value="COMF OPERON PROTEIN 1"/>
    <property type="match status" value="1"/>
</dbReference>
<feature type="domain" description="Helicase ATP-binding" evidence="4">
    <location>
        <begin position="164"/>
        <end position="316"/>
    </location>
</feature>
<dbReference type="GO" id="GO:0005524">
    <property type="term" value="F:ATP binding"/>
    <property type="evidence" value="ECO:0007669"/>
    <property type="project" value="UniProtKB-KW"/>
</dbReference>
<evidence type="ECO:0000256" key="1">
    <source>
        <dbReference type="ARBA" id="ARBA00022741"/>
    </source>
</evidence>
<dbReference type="SMART" id="SM00487">
    <property type="entry name" value="DEXDc"/>
    <property type="match status" value="1"/>
</dbReference>
<gene>
    <name evidence="6" type="ORF">GJU41_10085</name>
</gene>
<dbReference type="PANTHER" id="PTHR30580">
    <property type="entry name" value="PRIMOSOMAL PROTEIN N"/>
    <property type="match status" value="1"/>
</dbReference>
<keyword evidence="7" id="KW-1185">Reference proteome</keyword>
<dbReference type="PROSITE" id="PS51194">
    <property type="entry name" value="HELICASE_CTER"/>
    <property type="match status" value="1"/>
</dbReference>
<sequence length="488" mass="55497">MRFHIHNGLLKPTEKIEEGLPISKHHLRVSQINPSFTYSIDLQKHLQGKKLLIDEIPFPFEIIQQHYENGYIKYEYGLEKTNKQFRCNRCNNRDQSMIGSFKCARCGEHCSYCRACILMGRVSECTPLLKWTGPEPEIQQPVFKAMKWDGQLSKEQQKGSDRMLDALKNKSDLLIWAVCGAGKTEMLFKGIEQALLESKQVCIATPRMDVVLELAPRLKSVFPQAEIAALHGGSEDRFKRANLVISTTHQLLRFKQTFDLMIIDEVDAFPYSADQSLQFAAERARKEHSSLIYLTATPSDALKKQIGNQVKIPQRYHGHPLPVPVFSWCGNYKRALQRGSLPKNVQAWITSHLEFKKQAFLFVPSIPVLEETTALLKKQNPLIEGVYAEDPNRKEKVQRFRNGEVPIIITTTILERGVTIPNSDVAVLGAEDNVFTESALVQIAGRVGRSAKHPSGDVRFYHYGKTKAMIRAKKHIQMMNEDAKKVTL</sequence>
<evidence type="ECO:0000313" key="7">
    <source>
        <dbReference type="Proteomes" id="UP000441585"/>
    </source>
</evidence>
<evidence type="ECO:0000259" key="5">
    <source>
        <dbReference type="PROSITE" id="PS51194"/>
    </source>
</evidence>
<evidence type="ECO:0000313" key="6">
    <source>
        <dbReference type="EMBL" id="MRX54322.1"/>
    </source>
</evidence>
<dbReference type="GO" id="GO:0043138">
    <property type="term" value="F:3'-5' DNA helicase activity"/>
    <property type="evidence" value="ECO:0007669"/>
    <property type="project" value="TreeGrafter"/>
</dbReference>
<dbReference type="Gene3D" id="3.40.50.300">
    <property type="entry name" value="P-loop containing nucleotide triphosphate hydrolases"/>
    <property type="match status" value="2"/>
</dbReference>
<dbReference type="AlphaFoldDB" id="A0A6I2MAK3"/>
<protein>
    <submittedName>
        <fullName evidence="6">DEAD/DEAH box helicase</fullName>
    </submittedName>
</protein>
<dbReference type="InterPro" id="IPR027417">
    <property type="entry name" value="P-loop_NTPase"/>
</dbReference>